<protein>
    <submittedName>
        <fullName evidence="1">Uncharacterized protein</fullName>
    </submittedName>
</protein>
<organism evidence="1 2">
    <name type="scientific">Vermiconidia calcicola</name>
    <dbReference type="NCBI Taxonomy" id="1690605"/>
    <lineage>
        <taxon>Eukaryota</taxon>
        <taxon>Fungi</taxon>
        <taxon>Dikarya</taxon>
        <taxon>Ascomycota</taxon>
        <taxon>Pezizomycotina</taxon>
        <taxon>Dothideomycetes</taxon>
        <taxon>Dothideomycetidae</taxon>
        <taxon>Mycosphaerellales</taxon>
        <taxon>Extremaceae</taxon>
        <taxon>Vermiconidia</taxon>
    </lineage>
</organism>
<reference evidence="1" key="1">
    <citation type="submission" date="2023-07" db="EMBL/GenBank/DDBJ databases">
        <title>Black Yeasts Isolated from many extreme environments.</title>
        <authorList>
            <person name="Coleine C."/>
            <person name="Stajich J.E."/>
            <person name="Selbmann L."/>
        </authorList>
    </citation>
    <scope>NUCLEOTIDE SEQUENCE</scope>
    <source>
        <strain evidence="1">CCFEE 5714</strain>
    </source>
</reference>
<proteinExistence type="predicted"/>
<name>A0ACC3NHN8_9PEZI</name>
<sequence>MAATRKAKRAASPAADDAEPKRKQPKRGKGKAKAEPIDDEQDDGDAEPPPQPAPAPAEQKKSSKAAPEFKEAQVAKAGSSNVPLDEGCPQSNRVYVSPDSGEIYDAALNQTNASGNNNKFYRIQLLQSASGFRTWTRWGRVGERGQSALLGDGSLNDAFSHFGKKFKDKSGLKWDDRGEKPKPNKYVFVERSYEPDDEDDAPSTEAGASRERSNYPPPKCTLTSPVKSLMELIFNQQYFEATMAALNYDSAKLPLGKLSKATITRGYQALKELADLLDDSSPAANYDLPIEGATEHLSNLYYSTIPHAFGRNRPPVIRTQDLLKREIELLESLTDLKDADLIIKKEKGTDDVHPLDSRYKSLGLQQTTPLDPSSEEFSGVSEYLLQMRGATHAVNYEVLDIFRIQRGGEDDRFQKSEFSKLSSDRRLLWHGSRATNYGGILGQGLRIAPPEAPANGYMFDKGIYLADMSSKSANYCDPYTTGGNALLLLCEAELGDPMQVLTDAQYDAGTTAKEKGVYSTWGQGQIGPKAWKDAKCLHPSLAGVKMPDTTQKPAETNIEGTYLQYNEYICYDVAQLYWQDQGTDETELDWLVAGSAIALCMVSACWDL</sequence>
<keyword evidence="2" id="KW-1185">Reference proteome</keyword>
<gene>
    <name evidence="1" type="ORF">LTR37_006464</name>
</gene>
<accession>A0ACC3NHN8</accession>
<comment type="caution">
    <text evidence="1">The sequence shown here is derived from an EMBL/GenBank/DDBJ whole genome shotgun (WGS) entry which is preliminary data.</text>
</comment>
<dbReference type="EMBL" id="JAUTXU010000043">
    <property type="protein sequence ID" value="KAK3716314.1"/>
    <property type="molecule type" value="Genomic_DNA"/>
</dbReference>
<evidence type="ECO:0000313" key="2">
    <source>
        <dbReference type="Proteomes" id="UP001281147"/>
    </source>
</evidence>
<dbReference type="Proteomes" id="UP001281147">
    <property type="component" value="Unassembled WGS sequence"/>
</dbReference>
<evidence type="ECO:0000313" key="1">
    <source>
        <dbReference type="EMBL" id="KAK3716314.1"/>
    </source>
</evidence>